<name>A0A2M9FYU1_9PROT</name>
<comment type="similarity">
    <text evidence="1">Belongs to the TfdA dioxygenase family.</text>
</comment>
<evidence type="ECO:0000256" key="5">
    <source>
        <dbReference type="ARBA" id="ARBA00023004"/>
    </source>
</evidence>
<evidence type="ECO:0000256" key="2">
    <source>
        <dbReference type="ARBA" id="ARBA00022723"/>
    </source>
</evidence>
<gene>
    <name evidence="7" type="ORF">CVT23_16055</name>
</gene>
<evidence type="ECO:0000313" key="7">
    <source>
        <dbReference type="EMBL" id="PJK28627.1"/>
    </source>
</evidence>
<dbReference type="AlphaFoldDB" id="A0A2M9FYU1"/>
<reference evidence="7 8" key="1">
    <citation type="submission" date="2017-11" db="EMBL/GenBank/DDBJ databases">
        <title>Draft genome sequence of Rhizobiales bacterium SY3-13.</title>
        <authorList>
            <person name="Sun C."/>
        </authorList>
    </citation>
    <scope>NUCLEOTIDE SEQUENCE [LARGE SCALE GENOMIC DNA]</scope>
    <source>
        <strain evidence="7 8">SY3-13</strain>
    </source>
</reference>
<dbReference type="PANTHER" id="PTHR30468:SF1">
    <property type="entry name" value="ALPHA-KETOGLUTARATE-DEPENDENT SULFONATE DIOXYGENASE"/>
    <property type="match status" value="1"/>
</dbReference>
<dbReference type="GO" id="GO:0046872">
    <property type="term" value="F:metal ion binding"/>
    <property type="evidence" value="ECO:0007669"/>
    <property type="project" value="UniProtKB-KW"/>
</dbReference>
<dbReference type="GO" id="GO:0016706">
    <property type="term" value="F:2-oxoglutarate-dependent dioxygenase activity"/>
    <property type="evidence" value="ECO:0007669"/>
    <property type="project" value="TreeGrafter"/>
</dbReference>
<protein>
    <submittedName>
        <fullName evidence="7">Taurine dioxygenase</fullName>
    </submittedName>
</protein>
<keyword evidence="4" id="KW-0560">Oxidoreductase</keyword>
<proteinExistence type="inferred from homology"/>
<dbReference type="SUPFAM" id="SSF51197">
    <property type="entry name" value="Clavaminate synthase-like"/>
    <property type="match status" value="1"/>
</dbReference>
<keyword evidence="2" id="KW-0479">Metal-binding</keyword>
<dbReference type="GO" id="GO:0005737">
    <property type="term" value="C:cytoplasm"/>
    <property type="evidence" value="ECO:0007669"/>
    <property type="project" value="TreeGrafter"/>
</dbReference>
<keyword evidence="5" id="KW-0408">Iron</keyword>
<keyword evidence="3 7" id="KW-0223">Dioxygenase</keyword>
<dbReference type="Gene3D" id="3.60.130.10">
    <property type="entry name" value="Clavaminate synthase-like"/>
    <property type="match status" value="1"/>
</dbReference>
<dbReference type="PANTHER" id="PTHR30468">
    <property type="entry name" value="ALPHA-KETOGLUTARATE-DEPENDENT SULFONATE DIOXYGENASE"/>
    <property type="match status" value="1"/>
</dbReference>
<evidence type="ECO:0000256" key="3">
    <source>
        <dbReference type="ARBA" id="ARBA00022964"/>
    </source>
</evidence>
<feature type="domain" description="TauD/TfdA-like" evidence="6">
    <location>
        <begin position="4"/>
        <end position="269"/>
    </location>
</feature>
<keyword evidence="8" id="KW-1185">Reference proteome</keyword>
<organism evidence="7 8">
    <name type="scientific">Minwuia thermotolerans</name>
    <dbReference type="NCBI Taxonomy" id="2056226"/>
    <lineage>
        <taxon>Bacteria</taxon>
        <taxon>Pseudomonadati</taxon>
        <taxon>Pseudomonadota</taxon>
        <taxon>Alphaproteobacteria</taxon>
        <taxon>Minwuiales</taxon>
        <taxon>Minwuiaceae</taxon>
        <taxon>Minwuia</taxon>
    </lineage>
</organism>
<dbReference type="RefSeq" id="WP_109795955.1">
    <property type="nucleotide sequence ID" value="NZ_PHIG01000041.1"/>
</dbReference>
<evidence type="ECO:0000256" key="4">
    <source>
        <dbReference type="ARBA" id="ARBA00023002"/>
    </source>
</evidence>
<dbReference type="InterPro" id="IPR003819">
    <property type="entry name" value="TauD/TfdA-like"/>
</dbReference>
<dbReference type="InterPro" id="IPR051323">
    <property type="entry name" value="AtsK-like"/>
</dbReference>
<comment type="caution">
    <text evidence="7">The sequence shown here is derived from an EMBL/GenBank/DDBJ whole genome shotgun (WGS) entry which is preliminary data.</text>
</comment>
<accession>A0A2M9FYU1</accession>
<dbReference type="Proteomes" id="UP000229498">
    <property type="component" value="Unassembled WGS sequence"/>
</dbReference>
<dbReference type="InterPro" id="IPR042098">
    <property type="entry name" value="TauD-like_sf"/>
</dbReference>
<evidence type="ECO:0000313" key="8">
    <source>
        <dbReference type="Proteomes" id="UP000229498"/>
    </source>
</evidence>
<evidence type="ECO:0000256" key="1">
    <source>
        <dbReference type="ARBA" id="ARBA00005896"/>
    </source>
</evidence>
<dbReference type="EMBL" id="PHIG01000041">
    <property type="protein sequence ID" value="PJK28627.1"/>
    <property type="molecule type" value="Genomic_DNA"/>
</dbReference>
<sequence>MIEIEPSGGGVGAFVRGVDLSSDVSGDVAGELRAALGDHGVLFFRDQKLAPEDHIAFAEKFGAINVNRFFAKNEDYPQIAMVAKEPEQTGNIGGSWHTDHSYDREPALGSILVAREVPAQGGDTLFANMYAAWEALSEGLKRTLEGLNAVHSSRHVFGAKSGYAPRQDGRIGNPDLATQDAVHPAVITHPISGRRALYVNGGFTIRFDGWTEEESRPLLQYLYAHAARPEFTYRFRWEDGSVAFWDNRATWHYAVNDYHGQRRVMHRITVEGCALS</sequence>
<evidence type="ECO:0000259" key="6">
    <source>
        <dbReference type="Pfam" id="PF02668"/>
    </source>
</evidence>
<dbReference type="OrthoDB" id="7209371at2"/>
<dbReference type="Pfam" id="PF02668">
    <property type="entry name" value="TauD"/>
    <property type="match status" value="1"/>
</dbReference>